<evidence type="ECO:0000313" key="3">
    <source>
        <dbReference type="Proteomes" id="UP000255277"/>
    </source>
</evidence>
<feature type="domain" description="Replicative helicase loading/DNA remodeling protein DnaB N-terminal winged helix" evidence="1">
    <location>
        <begin position="2"/>
        <end position="74"/>
    </location>
</feature>
<evidence type="ECO:0000259" key="1">
    <source>
        <dbReference type="Pfam" id="PF25888"/>
    </source>
</evidence>
<accession>A0A380FIQ0</accession>
<name>A0A380FIQ0_STAGA</name>
<dbReference type="Proteomes" id="UP000255277">
    <property type="component" value="Unassembled WGS sequence"/>
</dbReference>
<dbReference type="AlphaFoldDB" id="A0A380FIQ0"/>
<protein>
    <submittedName>
        <fullName evidence="2">Chromosome replication initiation membrane attachment protein</fullName>
    </submittedName>
</protein>
<sequence>MSELKINLLEFRKQMDLLEGIGLMKSFVKHDEQLSSFVYQLVQPPSAKQFFNDPMLSVYLYSEVSKQRLPSIKAVFRSRTYCSNATLSRGHANILQMYLKYLIIKLKWIRVKFRTTNIIMASSFQM</sequence>
<gene>
    <name evidence="2" type="primary">dnaB_2</name>
    <name evidence="2" type="ORF">NCTC12195_02964</name>
</gene>
<dbReference type="EMBL" id="UHDK01000001">
    <property type="protein sequence ID" value="SUM33499.1"/>
    <property type="molecule type" value="Genomic_DNA"/>
</dbReference>
<reference evidence="2 3" key="1">
    <citation type="submission" date="2018-06" db="EMBL/GenBank/DDBJ databases">
        <authorList>
            <consortium name="Pathogen Informatics"/>
            <person name="Doyle S."/>
        </authorList>
    </citation>
    <scope>NUCLEOTIDE SEQUENCE [LARGE SCALE GENOMIC DNA]</scope>
    <source>
        <strain evidence="2 3">NCTC12195</strain>
    </source>
</reference>
<dbReference type="Pfam" id="PF25888">
    <property type="entry name" value="WHD_DnaB"/>
    <property type="match status" value="1"/>
</dbReference>
<organism evidence="2 3">
    <name type="scientific">Staphylococcus gallinarum</name>
    <dbReference type="NCBI Taxonomy" id="1293"/>
    <lineage>
        <taxon>Bacteria</taxon>
        <taxon>Bacillati</taxon>
        <taxon>Bacillota</taxon>
        <taxon>Bacilli</taxon>
        <taxon>Bacillales</taxon>
        <taxon>Staphylococcaceae</taxon>
        <taxon>Staphylococcus</taxon>
    </lineage>
</organism>
<dbReference type="InterPro" id="IPR058660">
    <property type="entry name" value="WHD_DnaB"/>
</dbReference>
<proteinExistence type="predicted"/>
<evidence type="ECO:0000313" key="2">
    <source>
        <dbReference type="EMBL" id="SUM33499.1"/>
    </source>
</evidence>